<evidence type="ECO:0000313" key="2">
    <source>
        <dbReference type="EMBL" id="MEV5509130.1"/>
    </source>
</evidence>
<feature type="transmembrane region" description="Helical" evidence="1">
    <location>
        <begin position="49"/>
        <end position="68"/>
    </location>
</feature>
<sequence length="197" mass="20885">MNYLRGFIAWIAFSIAATLDWRLGAVTALITGAALLVKERLDGSLAGSLILEYSSVAFFAALTALALARPHSWLGAHTGAVSSLWLALTAWATLAIGRPFTEEIAKRQTSPRVWNHPLFRRANVVITAAWATAFTLSAAAMTVVYATGLGSVASAVIHLAGFLVPAVFTNRYRARMRRYAVQAGLLGPAEGNAAVSG</sequence>
<name>A0ABV3K285_STRON</name>
<organism evidence="2 3">
    <name type="scientific">Streptomyces orinoci</name>
    <name type="common">Streptoverticillium orinoci</name>
    <dbReference type="NCBI Taxonomy" id="67339"/>
    <lineage>
        <taxon>Bacteria</taxon>
        <taxon>Bacillati</taxon>
        <taxon>Actinomycetota</taxon>
        <taxon>Actinomycetes</taxon>
        <taxon>Kitasatosporales</taxon>
        <taxon>Streptomycetaceae</taxon>
        <taxon>Streptomyces</taxon>
    </lineage>
</organism>
<feature type="transmembrane region" description="Helical" evidence="1">
    <location>
        <begin position="122"/>
        <end position="146"/>
    </location>
</feature>
<feature type="transmembrane region" description="Helical" evidence="1">
    <location>
        <begin position="152"/>
        <end position="169"/>
    </location>
</feature>
<dbReference type="EMBL" id="JBFAUK010000018">
    <property type="protein sequence ID" value="MEV5509130.1"/>
    <property type="molecule type" value="Genomic_DNA"/>
</dbReference>
<dbReference type="RefSeq" id="WP_193553469.1">
    <property type="nucleotide sequence ID" value="NZ_JBFAUK010000018.1"/>
</dbReference>
<evidence type="ECO:0000256" key="1">
    <source>
        <dbReference type="SAM" id="Phobius"/>
    </source>
</evidence>
<proteinExistence type="predicted"/>
<gene>
    <name evidence="2" type="ORF">AB0L16_22310</name>
</gene>
<reference evidence="2 3" key="1">
    <citation type="submission" date="2024-06" db="EMBL/GenBank/DDBJ databases">
        <title>The Natural Products Discovery Center: Release of the First 8490 Sequenced Strains for Exploring Actinobacteria Biosynthetic Diversity.</title>
        <authorList>
            <person name="Kalkreuter E."/>
            <person name="Kautsar S.A."/>
            <person name="Yang D."/>
            <person name="Bader C.D."/>
            <person name="Teijaro C.N."/>
            <person name="Fluegel L."/>
            <person name="Davis C.M."/>
            <person name="Simpson J.R."/>
            <person name="Lauterbach L."/>
            <person name="Steele A.D."/>
            <person name="Gui C."/>
            <person name="Meng S."/>
            <person name="Li G."/>
            <person name="Viehrig K."/>
            <person name="Ye F."/>
            <person name="Su P."/>
            <person name="Kiefer A.F."/>
            <person name="Nichols A."/>
            <person name="Cepeda A.J."/>
            <person name="Yan W."/>
            <person name="Fan B."/>
            <person name="Jiang Y."/>
            <person name="Adhikari A."/>
            <person name="Zheng C.-J."/>
            <person name="Schuster L."/>
            <person name="Cowan T.M."/>
            <person name="Smanski M.J."/>
            <person name="Chevrette M.G."/>
            <person name="De Carvalho L.P.S."/>
            <person name="Shen B."/>
        </authorList>
    </citation>
    <scope>NUCLEOTIDE SEQUENCE [LARGE SCALE GENOMIC DNA]</scope>
    <source>
        <strain evidence="2 3">NPDC052347</strain>
    </source>
</reference>
<comment type="caution">
    <text evidence="2">The sequence shown here is derived from an EMBL/GenBank/DDBJ whole genome shotgun (WGS) entry which is preliminary data.</text>
</comment>
<keyword evidence="3" id="KW-1185">Reference proteome</keyword>
<keyword evidence="1" id="KW-0812">Transmembrane</keyword>
<protein>
    <submittedName>
        <fullName evidence="2">Uncharacterized protein</fullName>
    </submittedName>
</protein>
<feature type="transmembrane region" description="Helical" evidence="1">
    <location>
        <begin position="6"/>
        <end position="37"/>
    </location>
</feature>
<keyword evidence="1" id="KW-1133">Transmembrane helix</keyword>
<accession>A0ABV3K285</accession>
<feature type="transmembrane region" description="Helical" evidence="1">
    <location>
        <begin position="80"/>
        <end position="101"/>
    </location>
</feature>
<dbReference type="Proteomes" id="UP001552594">
    <property type="component" value="Unassembled WGS sequence"/>
</dbReference>
<keyword evidence="1" id="KW-0472">Membrane</keyword>
<evidence type="ECO:0000313" key="3">
    <source>
        <dbReference type="Proteomes" id="UP001552594"/>
    </source>
</evidence>